<proteinExistence type="predicted"/>
<dbReference type="InterPro" id="IPR001841">
    <property type="entry name" value="Znf_RING"/>
</dbReference>
<dbReference type="AlphaFoldDB" id="A0AAW1KU29"/>
<keyword evidence="1" id="KW-0862">Zinc</keyword>
<evidence type="ECO:0000313" key="4">
    <source>
        <dbReference type="EMBL" id="KAK9726076.1"/>
    </source>
</evidence>
<keyword evidence="1" id="KW-0863">Zinc-finger</keyword>
<feature type="compositionally biased region" description="Basic and acidic residues" evidence="2">
    <location>
        <begin position="460"/>
        <end position="480"/>
    </location>
</feature>
<protein>
    <recommendedName>
        <fullName evidence="3">RING-type domain-containing protein</fullName>
    </recommendedName>
</protein>
<dbReference type="Gene3D" id="3.30.40.10">
    <property type="entry name" value="Zinc/RING finger domain, C3HC4 (zinc finger)"/>
    <property type="match status" value="1"/>
</dbReference>
<dbReference type="PANTHER" id="PTHR47820:SF3">
    <property type="entry name" value="OS07G0499800 PROTEIN"/>
    <property type="match status" value="1"/>
</dbReference>
<dbReference type="InterPro" id="IPR013083">
    <property type="entry name" value="Znf_RING/FYVE/PHD"/>
</dbReference>
<feature type="region of interest" description="Disordered" evidence="2">
    <location>
        <begin position="144"/>
        <end position="166"/>
    </location>
</feature>
<dbReference type="Pfam" id="PF13920">
    <property type="entry name" value="zf-C3HC4_3"/>
    <property type="match status" value="1"/>
</dbReference>
<dbReference type="SUPFAM" id="SSF57850">
    <property type="entry name" value="RING/U-box"/>
    <property type="match status" value="1"/>
</dbReference>
<keyword evidence="1" id="KW-0479">Metal-binding</keyword>
<feature type="region of interest" description="Disordered" evidence="2">
    <location>
        <begin position="202"/>
        <end position="231"/>
    </location>
</feature>
<dbReference type="Proteomes" id="UP001443914">
    <property type="component" value="Unassembled WGS sequence"/>
</dbReference>
<dbReference type="EMBL" id="JBDFQZ010000005">
    <property type="protein sequence ID" value="KAK9726076.1"/>
    <property type="molecule type" value="Genomic_DNA"/>
</dbReference>
<feature type="domain" description="RING-type" evidence="3">
    <location>
        <begin position="902"/>
        <end position="941"/>
    </location>
</feature>
<dbReference type="GO" id="GO:0008270">
    <property type="term" value="F:zinc ion binding"/>
    <property type="evidence" value="ECO:0007669"/>
    <property type="project" value="UniProtKB-KW"/>
</dbReference>
<reference evidence="4" key="1">
    <citation type="submission" date="2024-03" db="EMBL/GenBank/DDBJ databases">
        <title>WGS assembly of Saponaria officinalis var. Norfolk2.</title>
        <authorList>
            <person name="Jenkins J."/>
            <person name="Shu S."/>
            <person name="Grimwood J."/>
            <person name="Barry K."/>
            <person name="Goodstein D."/>
            <person name="Schmutz J."/>
            <person name="Leebens-Mack J."/>
            <person name="Osbourn A."/>
        </authorList>
    </citation>
    <scope>NUCLEOTIDE SEQUENCE [LARGE SCALE GENOMIC DNA]</scope>
    <source>
        <strain evidence="4">JIC</strain>
    </source>
</reference>
<comment type="caution">
    <text evidence="4">The sequence shown here is derived from an EMBL/GenBank/DDBJ whole genome shotgun (WGS) entry which is preliminary data.</text>
</comment>
<dbReference type="PANTHER" id="PTHR47820">
    <property type="entry name" value="BNAC05G24000D PROTEIN"/>
    <property type="match status" value="1"/>
</dbReference>
<sequence>MASSQVEIVSPSQFGYVLRKLNHKDMSKDTNSNSKSQTTLKKNLKEFVKDQFQSCLPPTYENSSINATKQFQQNQNVEFHYWGKNNSSYKKGYDEETTFAMYKKQSKVIDEWAAQQAKDMINTKARQNEDIDFSSCLSKSRSISSRDSSLIREPSPTPSDNSSTDFSVSSLVQKWRGFEAESRNNQTNNNINISIQQENVKDATMPQEQFQQKGQLQPESISLSPPQEQFQQKEQLQHEQIQAESISLLPPQKQFQQKGQLQNEQIQPESISSSIDGKEEERMRVIDIVRRLASSNQGVNDEVHQECKSFLCSSLMSLKVGMDIKDQPGIFAAVVCSPKLRGRQAIADFIKRMERNRYQEVDSLKCRQPVSKFPHRGRIQSLLRYKFLRRGLCTQNDQQLHLLPRKYESKSSEKTSTINCLRKRYSTVKNEETNNVKNSPDDVTDINQHEEKTSMSTDTCKQDISEKEDSNIKRQDEKLDSTGSCQSENNYICTQENLNKKHETNYFFESNQEQSNDVIQSQVDEAREQEFCVDNVITSESVEIISTEKPVQMEFSSTNISEQHNSNDEEEDNRSLHNVKMSLTTHVGNEQEEEEEEIQVEEFDSDFKMLEPNLDWTIDIARPRSYWEDRRQTWYQEIFSTHPQDEEIRQLLERGSVSSVLASDFRERMDQMVMSSLQRVFYSTTIDEEDEESFKFIDEVDNNDQSTTKFMNHQTMDYENHQEDEQNNVCDHVYSLHTDKHERDEVNDDVNVDIDEDEEKDEPTTSIQKFHDISEGYDQTPSSSQFPWIHYHDHEASDDSDNMASTSVQKHSRYHSYYHDTRHESSLKNFSSIEMELLLDLRAHMHRLHNEMAELRKSITSCMDVHGKLQQSFTEGVPAACNLEEQRKRKKASVRNTKKGSCCICYKKPVDSLIYRCGHTCTCLDCAQELQWNSEKCPKCQARIIDVVRIRLDA</sequence>
<name>A0AAW1KU29_SAPOF</name>
<keyword evidence="5" id="KW-1185">Reference proteome</keyword>
<feature type="region of interest" description="Disordered" evidence="2">
    <location>
        <begin position="429"/>
        <end position="486"/>
    </location>
</feature>
<evidence type="ECO:0000259" key="3">
    <source>
        <dbReference type="PROSITE" id="PS50089"/>
    </source>
</evidence>
<dbReference type="CDD" id="cd16647">
    <property type="entry name" value="mRING-HC-C3HC5_NEU1"/>
    <property type="match status" value="1"/>
</dbReference>
<evidence type="ECO:0000256" key="1">
    <source>
        <dbReference type="PROSITE-ProRule" id="PRU00175"/>
    </source>
</evidence>
<organism evidence="4 5">
    <name type="scientific">Saponaria officinalis</name>
    <name type="common">Common soapwort</name>
    <name type="synonym">Lychnis saponaria</name>
    <dbReference type="NCBI Taxonomy" id="3572"/>
    <lineage>
        <taxon>Eukaryota</taxon>
        <taxon>Viridiplantae</taxon>
        <taxon>Streptophyta</taxon>
        <taxon>Embryophyta</taxon>
        <taxon>Tracheophyta</taxon>
        <taxon>Spermatophyta</taxon>
        <taxon>Magnoliopsida</taxon>
        <taxon>eudicotyledons</taxon>
        <taxon>Gunneridae</taxon>
        <taxon>Pentapetalae</taxon>
        <taxon>Caryophyllales</taxon>
        <taxon>Caryophyllaceae</taxon>
        <taxon>Caryophylleae</taxon>
        <taxon>Saponaria</taxon>
    </lineage>
</organism>
<feature type="compositionally biased region" description="Polar residues" evidence="2">
    <location>
        <begin position="206"/>
        <end position="226"/>
    </location>
</feature>
<evidence type="ECO:0000313" key="5">
    <source>
        <dbReference type="Proteomes" id="UP001443914"/>
    </source>
</evidence>
<dbReference type="PROSITE" id="PS50089">
    <property type="entry name" value="ZF_RING_2"/>
    <property type="match status" value="1"/>
</dbReference>
<evidence type="ECO:0000256" key="2">
    <source>
        <dbReference type="SAM" id="MobiDB-lite"/>
    </source>
</evidence>
<accession>A0AAW1KU29</accession>
<gene>
    <name evidence="4" type="ORF">RND81_05G188500</name>
</gene>